<proteinExistence type="predicted"/>
<dbReference type="AlphaFoldDB" id="A0A069QRW2"/>
<gene>
    <name evidence="1" type="ORF">HMPREF1991_01337</name>
</gene>
<accession>A0A069QRW2</accession>
<sequence length="39" mass="4612">MASDEVVSGKRKAVNRELFINRSVQGRLYCHYKPFVAWR</sequence>
<reference evidence="1 2" key="1">
    <citation type="submission" date="2013-08" db="EMBL/GenBank/DDBJ databases">
        <authorList>
            <person name="Weinstock G."/>
            <person name="Sodergren E."/>
            <person name="Wylie T."/>
            <person name="Fulton L."/>
            <person name="Fulton R."/>
            <person name="Fronick C."/>
            <person name="O'Laughlin M."/>
            <person name="Godfrey J."/>
            <person name="Miner T."/>
            <person name="Herter B."/>
            <person name="Appelbaum E."/>
            <person name="Cordes M."/>
            <person name="Lek S."/>
            <person name="Wollam A."/>
            <person name="Pepin K.H."/>
            <person name="Palsikar V.B."/>
            <person name="Mitreva M."/>
            <person name="Wilson R.K."/>
        </authorList>
    </citation>
    <scope>NUCLEOTIDE SEQUENCE [LARGE SCALE GENOMIC DNA]</scope>
    <source>
        <strain evidence="1 2">ATCC 15930</strain>
    </source>
</reference>
<comment type="caution">
    <text evidence="1">The sequence shown here is derived from an EMBL/GenBank/DDBJ whole genome shotgun (WGS) entry which is preliminary data.</text>
</comment>
<dbReference type="HOGENOM" id="CLU_3314636_0_0_10"/>
<protein>
    <submittedName>
        <fullName evidence="1">Uncharacterized protein</fullName>
    </submittedName>
</protein>
<dbReference type="EMBL" id="JNGW01000052">
    <property type="protein sequence ID" value="KDR52576.1"/>
    <property type="molecule type" value="Genomic_DNA"/>
</dbReference>
<dbReference type="Proteomes" id="UP000027442">
    <property type="component" value="Unassembled WGS sequence"/>
</dbReference>
<evidence type="ECO:0000313" key="2">
    <source>
        <dbReference type="Proteomes" id="UP000027442"/>
    </source>
</evidence>
<name>A0A069QRW2_HOYLO</name>
<evidence type="ECO:0000313" key="1">
    <source>
        <dbReference type="EMBL" id="KDR52576.1"/>
    </source>
</evidence>
<organism evidence="1 2">
    <name type="scientific">Hoylesella loescheii DSM 19665 = JCM 12249 = ATCC 15930</name>
    <dbReference type="NCBI Taxonomy" id="1122985"/>
    <lineage>
        <taxon>Bacteria</taxon>
        <taxon>Pseudomonadati</taxon>
        <taxon>Bacteroidota</taxon>
        <taxon>Bacteroidia</taxon>
        <taxon>Bacteroidales</taxon>
        <taxon>Prevotellaceae</taxon>
        <taxon>Hoylesella</taxon>
    </lineage>
</organism>
<keyword evidence="2" id="KW-1185">Reference proteome</keyword>